<dbReference type="RefSeq" id="WP_168568778.1">
    <property type="nucleotide sequence ID" value="NZ_CP051167.1"/>
</dbReference>
<dbReference type="GO" id="GO:0003677">
    <property type="term" value="F:DNA binding"/>
    <property type="evidence" value="ECO:0007669"/>
    <property type="project" value="UniProtKB-KW"/>
</dbReference>
<evidence type="ECO:0000256" key="1">
    <source>
        <dbReference type="ARBA" id="ARBA00023125"/>
    </source>
</evidence>
<keyword evidence="3" id="KW-1185">Reference proteome</keyword>
<protein>
    <submittedName>
        <fullName evidence="2">IS200/IS605 family element transposase accessory protein TnpB</fullName>
    </submittedName>
</protein>
<dbReference type="KEGG" id="oxy:HCG48_08550"/>
<sequence>MSKAIVRTDKWGLQPSPEVRLHLAATVDEYRAYCKALSYVVMGHWPELVAAKSFCAAVEKLIHRTRKNPDPKYLYFGKRFYKFPSYLRRAAIKFVEGQVSSYLTRYREWQSGVRKRRDAKPPAFNVDAECYPALYKGQLVKFDVHLMVAWIKVWNGSDWVWAEVPIASKRHRHLIGSIKSPYLVVSQKRCHLAVPFGIVPPKWETDVVCAVDVGINTLATASIVCPDGTVLARKFIHPASDIDRRDKQTNIIRQKARKTKTLHRGFAKTPYRKAKGINANIARQVSRQIVNFALEHGASTIVFEDLKGWRPKGGKKRSNLKQRFHGWLHRRLVLLTQEKFQEVGGKTEYVYARGTSSWAFDGSGKVRRSKTQYELATFANGKRYNADLGASYNIAARYLAYKLKLTRRKDGQVAKGKSSCATPRMPVTLSLLWDWEAAYEREAS</sequence>
<evidence type="ECO:0000313" key="3">
    <source>
        <dbReference type="Proteomes" id="UP000500857"/>
    </source>
</evidence>
<evidence type="ECO:0000313" key="2">
    <source>
        <dbReference type="EMBL" id="QIZ70623.1"/>
    </source>
</evidence>
<name>A0A6H1TXX8_9CYAN</name>
<organism evidence="2 3">
    <name type="scientific">Oxynema aestuarii AP17</name>
    <dbReference type="NCBI Taxonomy" id="2064643"/>
    <lineage>
        <taxon>Bacteria</taxon>
        <taxon>Bacillati</taxon>
        <taxon>Cyanobacteriota</taxon>
        <taxon>Cyanophyceae</taxon>
        <taxon>Oscillatoriophycideae</taxon>
        <taxon>Oscillatoriales</taxon>
        <taxon>Oscillatoriaceae</taxon>
        <taxon>Oxynema</taxon>
        <taxon>Oxynema aestuarii</taxon>
    </lineage>
</organism>
<reference evidence="2 3" key="1">
    <citation type="submission" date="2020-04" db="EMBL/GenBank/DDBJ databases">
        <authorList>
            <person name="Basu S."/>
            <person name="Maruthanayagam V."/>
            <person name="Chakraborty S."/>
            <person name="Pramanik A."/>
            <person name="Mukherjee J."/>
            <person name="Brink B."/>
        </authorList>
    </citation>
    <scope>NUCLEOTIDE SEQUENCE [LARGE SCALE GENOMIC DNA]</scope>
    <source>
        <strain evidence="2 3">AP17</strain>
    </source>
</reference>
<dbReference type="Proteomes" id="UP000500857">
    <property type="component" value="Chromosome"/>
</dbReference>
<proteinExistence type="predicted"/>
<dbReference type="NCBIfam" id="TIGR01766">
    <property type="entry name" value="IS200/IS605 family accessory protein TnpB-like domain"/>
    <property type="match status" value="1"/>
</dbReference>
<gene>
    <name evidence="2" type="primary">tnpB</name>
    <name evidence="2" type="ORF">HCG48_08550</name>
</gene>
<keyword evidence="1" id="KW-0238">DNA-binding</keyword>
<accession>A0A6H1TXX8</accession>
<dbReference type="InterPro" id="IPR010095">
    <property type="entry name" value="Cas12f1-like_TNB"/>
</dbReference>
<dbReference type="EMBL" id="CP051167">
    <property type="protein sequence ID" value="QIZ70623.1"/>
    <property type="molecule type" value="Genomic_DNA"/>
</dbReference>
<dbReference type="AlphaFoldDB" id="A0A6H1TXX8"/>